<evidence type="ECO:0000313" key="6">
    <source>
        <dbReference type="EMBL" id="JAC24631.1"/>
    </source>
</evidence>
<keyword evidence="2 4" id="KW-0472">Membrane</keyword>
<sequence length="363" mass="40516">MPTDLSDSSEVAEPPECPSVHEGKQILNLVLPMSVDQLFTLLFTGSRFFHDLLTSRKTYDVTESNWQPCPETSNKLRQLTYTVTLNHAMAKTAQTTETQILHKASQPGQVYAIDCDVQSTGVPYSDAFCVKSHYCLARLSDSRCRLRIYGCVRYKKSVWGLVKAVIEKNTLQGLEGFCNDLESALLREAERLQPAGGGLKQRRRRLQSTKRGGGNRDRSSSSQAGFGSSFGLARMSEGRRLGTGTAVKLLLVLVSLVLLMNVVLLYRLWTTSSAVPPSTPTVDIWMLEPPPQNVQEWARLMSQREAFHQQRADIWQRALHDLRHMLRTMESSMERLQESLRMTPAANSSTVPLTATASSPGDL</sequence>
<feature type="region of interest" description="Disordered" evidence="3">
    <location>
        <begin position="342"/>
        <end position="363"/>
    </location>
</feature>
<proteinExistence type="evidence at transcript level"/>
<protein>
    <recommendedName>
        <fullName evidence="5">VASt domain-containing protein</fullName>
    </recommendedName>
</protein>
<evidence type="ECO:0000256" key="1">
    <source>
        <dbReference type="ARBA" id="ARBA00004370"/>
    </source>
</evidence>
<reference evidence="6" key="1">
    <citation type="submission" date="2014-03" db="EMBL/GenBank/DDBJ databases">
        <title>The sialotranscriptome of Amblyomma triste, Amblyomma parvum and Amblyomma cajennense ticks, uncovered by 454-based RNA-seq.</title>
        <authorList>
            <person name="Garcia G.R."/>
            <person name="Gardinassi L.G."/>
            <person name="Ribeiro J.M."/>
            <person name="Anatrielo E."/>
            <person name="Ferreira B.R."/>
            <person name="Moreira H.N."/>
            <person name="Mafra C."/>
            <person name="Olegario M.M."/>
            <person name="Szabo P.J."/>
            <person name="Miranda-Santos I.K."/>
            <person name="Maruyama S.R."/>
        </authorList>
    </citation>
    <scope>NUCLEOTIDE SEQUENCE</scope>
    <source>
        <strain evidence="6">Araguapaz</strain>
        <tissue evidence="6">Salivary glands</tissue>
    </source>
</reference>
<keyword evidence="4" id="KW-0812">Transmembrane</keyword>
<organism evidence="6">
    <name type="scientific">Amblyomma parvum</name>
    <name type="common">South American tick</name>
    <dbReference type="NCBI Taxonomy" id="251391"/>
    <lineage>
        <taxon>Eukaryota</taxon>
        <taxon>Metazoa</taxon>
        <taxon>Ecdysozoa</taxon>
        <taxon>Arthropoda</taxon>
        <taxon>Chelicerata</taxon>
        <taxon>Arachnida</taxon>
        <taxon>Acari</taxon>
        <taxon>Parasitiformes</taxon>
        <taxon>Ixodida</taxon>
        <taxon>Ixodoidea</taxon>
        <taxon>Ixodidae</taxon>
        <taxon>Amblyomminae</taxon>
        <taxon>Amblyomma</taxon>
    </lineage>
</organism>
<dbReference type="PROSITE" id="PS51778">
    <property type="entry name" value="VAST"/>
    <property type="match status" value="1"/>
</dbReference>
<evidence type="ECO:0000256" key="2">
    <source>
        <dbReference type="ARBA" id="ARBA00023136"/>
    </source>
</evidence>
<dbReference type="PANTHER" id="PTHR23319:SF4">
    <property type="entry name" value="GRAM DOMAIN CONTAINING 1B, ISOFORM E"/>
    <property type="match status" value="1"/>
</dbReference>
<dbReference type="PANTHER" id="PTHR23319">
    <property type="entry name" value="GRAM DOMAIN CONTAINING 1B, ISOFORM E"/>
    <property type="match status" value="1"/>
</dbReference>
<evidence type="ECO:0000256" key="3">
    <source>
        <dbReference type="SAM" id="MobiDB-lite"/>
    </source>
</evidence>
<name>A0A023FRZ7_AMBPA</name>
<dbReference type="AlphaFoldDB" id="A0A023FRZ7"/>
<dbReference type="EMBL" id="GBBL01002689">
    <property type="protein sequence ID" value="JAC24631.1"/>
    <property type="molecule type" value="mRNA"/>
</dbReference>
<dbReference type="GO" id="GO:0032934">
    <property type="term" value="F:sterol binding"/>
    <property type="evidence" value="ECO:0007669"/>
    <property type="project" value="TreeGrafter"/>
</dbReference>
<feature type="compositionally biased region" description="Polar residues" evidence="3">
    <location>
        <begin position="345"/>
        <end position="363"/>
    </location>
</feature>
<feature type="transmembrane region" description="Helical" evidence="4">
    <location>
        <begin position="249"/>
        <end position="269"/>
    </location>
</feature>
<dbReference type="GO" id="GO:0032366">
    <property type="term" value="P:intracellular sterol transport"/>
    <property type="evidence" value="ECO:0007669"/>
    <property type="project" value="TreeGrafter"/>
</dbReference>
<dbReference type="GO" id="GO:0005789">
    <property type="term" value="C:endoplasmic reticulum membrane"/>
    <property type="evidence" value="ECO:0007669"/>
    <property type="project" value="TreeGrafter"/>
</dbReference>
<dbReference type="GO" id="GO:0005886">
    <property type="term" value="C:plasma membrane"/>
    <property type="evidence" value="ECO:0007669"/>
    <property type="project" value="TreeGrafter"/>
</dbReference>
<dbReference type="GO" id="GO:0140268">
    <property type="term" value="C:endoplasmic reticulum-plasma membrane contact site"/>
    <property type="evidence" value="ECO:0007669"/>
    <property type="project" value="TreeGrafter"/>
</dbReference>
<dbReference type="InterPro" id="IPR031968">
    <property type="entry name" value="VASt"/>
</dbReference>
<feature type="region of interest" description="Disordered" evidence="3">
    <location>
        <begin position="196"/>
        <end position="225"/>
    </location>
</feature>
<feature type="domain" description="VASt" evidence="5">
    <location>
        <begin position="22"/>
        <end position="193"/>
    </location>
</feature>
<keyword evidence="4" id="KW-1133">Transmembrane helix</keyword>
<dbReference type="GO" id="GO:0120015">
    <property type="term" value="F:sterol transfer activity"/>
    <property type="evidence" value="ECO:0007669"/>
    <property type="project" value="TreeGrafter"/>
</dbReference>
<comment type="subcellular location">
    <subcellularLocation>
        <location evidence="1">Membrane</location>
    </subcellularLocation>
</comment>
<dbReference type="InterPro" id="IPR051482">
    <property type="entry name" value="Cholesterol_transport"/>
</dbReference>
<accession>A0A023FRZ7</accession>
<evidence type="ECO:0000256" key="4">
    <source>
        <dbReference type="SAM" id="Phobius"/>
    </source>
</evidence>
<dbReference type="Pfam" id="PF16016">
    <property type="entry name" value="VASt"/>
    <property type="match status" value="1"/>
</dbReference>
<evidence type="ECO:0000259" key="5">
    <source>
        <dbReference type="PROSITE" id="PS51778"/>
    </source>
</evidence>